<dbReference type="AlphaFoldDB" id="A0A101XR65"/>
<dbReference type="PANTHER" id="PTHR30509:SF9">
    <property type="entry name" value="MULTIDRUG RESISTANCE PROTEIN MDTO"/>
    <property type="match status" value="1"/>
</dbReference>
<keyword evidence="4 7" id="KW-1133">Transmembrane helix</keyword>
<feature type="transmembrane region" description="Helical" evidence="7">
    <location>
        <begin position="72"/>
        <end position="89"/>
    </location>
</feature>
<comment type="similarity">
    <text evidence="6">Belongs to the YccS/YhfK family.</text>
</comment>
<evidence type="ECO:0000313" key="10">
    <source>
        <dbReference type="Proteomes" id="UP000053557"/>
    </source>
</evidence>
<feature type="transmembrane region" description="Helical" evidence="7">
    <location>
        <begin position="453"/>
        <end position="470"/>
    </location>
</feature>
<gene>
    <name evidence="9" type="ORF">ATW55_01305</name>
</gene>
<evidence type="ECO:0000256" key="1">
    <source>
        <dbReference type="ARBA" id="ARBA00004651"/>
    </source>
</evidence>
<evidence type="ECO:0000259" key="8">
    <source>
        <dbReference type="Pfam" id="PF13515"/>
    </source>
</evidence>
<dbReference type="Proteomes" id="UP000053557">
    <property type="component" value="Unassembled WGS sequence"/>
</dbReference>
<comment type="caution">
    <text evidence="9">The sequence shown here is derived from an EMBL/GenBank/DDBJ whole genome shotgun (WGS) entry which is preliminary data.</text>
</comment>
<dbReference type="EMBL" id="LPVJ01000029">
    <property type="protein sequence ID" value="KUO96037.1"/>
    <property type="molecule type" value="Genomic_DNA"/>
</dbReference>
<reference evidence="9 10" key="1">
    <citation type="submission" date="2015-12" db="EMBL/GenBank/DDBJ databases">
        <title>Draft genome sequence of Acidibacillus ferrooxidans ITV001, isolated from a chalcopyrite acid mine drainage site in Brazil.</title>
        <authorList>
            <person name="Dall'Agnol H."/>
            <person name="Nancucheo I."/>
            <person name="Johnson B."/>
            <person name="Oliveira R."/>
            <person name="Leite L."/>
            <person name="Pylro V."/>
            <person name="Nunes G.L."/>
            <person name="Tzotzos G."/>
            <person name="Fernandes G.R."/>
            <person name="Dutra J."/>
            <person name="Orellana S.C."/>
            <person name="Oliveira G."/>
        </authorList>
    </citation>
    <scope>NUCLEOTIDE SEQUENCE [LARGE SCALE GENOMIC DNA]</scope>
    <source>
        <strain evidence="10">ITV01</strain>
    </source>
</reference>
<organism evidence="9 10">
    <name type="scientific">Ferroacidibacillus organovorans</name>
    <dbReference type="NCBI Taxonomy" id="1765683"/>
    <lineage>
        <taxon>Bacteria</taxon>
        <taxon>Bacillati</taxon>
        <taxon>Bacillota</taxon>
        <taxon>Bacilli</taxon>
        <taxon>Bacillales</taxon>
        <taxon>Alicyclobacillaceae</taxon>
        <taxon>Ferroacidibacillus</taxon>
    </lineage>
</organism>
<dbReference type="OrthoDB" id="128040at2"/>
<keyword evidence="3 7" id="KW-0812">Transmembrane</keyword>
<keyword evidence="10" id="KW-1185">Reference proteome</keyword>
<keyword evidence="5 7" id="KW-0472">Membrane</keyword>
<feature type="transmembrane region" description="Helical" evidence="7">
    <location>
        <begin position="48"/>
        <end position="65"/>
    </location>
</feature>
<evidence type="ECO:0000256" key="3">
    <source>
        <dbReference type="ARBA" id="ARBA00022692"/>
    </source>
</evidence>
<dbReference type="Pfam" id="PF13515">
    <property type="entry name" value="FUSC_2"/>
    <property type="match status" value="1"/>
</dbReference>
<dbReference type="GO" id="GO:0005886">
    <property type="term" value="C:plasma membrane"/>
    <property type="evidence" value="ECO:0007669"/>
    <property type="project" value="UniProtKB-SubCell"/>
</dbReference>
<evidence type="ECO:0000256" key="2">
    <source>
        <dbReference type="ARBA" id="ARBA00022475"/>
    </source>
</evidence>
<feature type="transmembrane region" description="Helical" evidence="7">
    <location>
        <begin position="21"/>
        <end position="42"/>
    </location>
</feature>
<evidence type="ECO:0000313" key="9">
    <source>
        <dbReference type="EMBL" id="KUO96037.1"/>
    </source>
</evidence>
<keyword evidence="2" id="KW-1003">Cell membrane</keyword>
<feature type="transmembrane region" description="Helical" evidence="7">
    <location>
        <begin position="476"/>
        <end position="493"/>
    </location>
</feature>
<evidence type="ECO:0000256" key="6">
    <source>
        <dbReference type="ARBA" id="ARBA00043993"/>
    </source>
</evidence>
<comment type="subcellular location">
    <subcellularLocation>
        <location evidence="1">Cell membrane</location>
        <topology evidence="1">Multi-pass membrane protein</topology>
    </subcellularLocation>
</comment>
<evidence type="ECO:0000256" key="7">
    <source>
        <dbReference type="SAM" id="Phobius"/>
    </source>
</evidence>
<accession>A0A101XR65</accession>
<proteinExistence type="inferred from homology"/>
<feature type="transmembrane region" description="Helical" evidence="7">
    <location>
        <begin position="427"/>
        <end position="446"/>
    </location>
</feature>
<feature type="domain" description="Integral membrane bound transporter" evidence="8">
    <location>
        <begin position="392"/>
        <end position="517"/>
    </location>
</feature>
<sequence length="716" mass="79163">MKRREIPALIDLLMSHDRSQLHVQAGLRNAVGIALPLAVGAFLGQVPAAIVVAIGALVTGFAGITGTSRLRLRTMILALIWLGLSTFIGTMSGTLAFLSGLLLMVSAFFAAILVAVSPSAAQVGLLSTQSMIIFMAFPADPIHALAQALLVMLGSFTQISLMWIHDRLAPLREETVGVSRVFRAVGQFVASRTRMSEFAVVRALVYAETQLNDSRLPTSSWRQLRILLDEMERVRNAVVALNRSFRLLEESGFKGMSEAVLWRSSFYSELSASIDALATAILERQPLPERSLHPEIFAEHCGTFVTGEMAKTGAGAIGHVIAQLTDDIKTSMDRMETVMRHGASENLGINLPTPQATFWQPIRTLFVTVRANVTWRSAALRHAIRVSCTIGIAFALYRMIPLPRGYWVPLTALLILKPDFFSTISRSLARVVGTAIGVVVTSALIAIPQPVPLFSIVWIIVFAALLYTVFNYNYLLFSVFITSEIVVLLSFFEHMAPVLAVRDRLLDTMIGSALALIAFSLWPTWQLTNVPNALGNFLRADCRYLRTVFQQMRGADGNRVSTSDARKAVRLARTNAMAVVEQMINEPRHGVLDRASVSGFLLALHRFVDNLLALETGMRALRSEGRMQCDTLMHHQDFAEMLAEIMEGMESLVRASLSVQPDREIILSKMAQRLAMVSPQWTEQEWKDPYLRNIAQRLLGNVSTMIRMMPLDQAGE</sequence>
<feature type="transmembrane region" description="Helical" evidence="7">
    <location>
        <begin position="95"/>
        <end position="116"/>
    </location>
</feature>
<evidence type="ECO:0000256" key="5">
    <source>
        <dbReference type="ARBA" id="ARBA00023136"/>
    </source>
</evidence>
<dbReference type="InterPro" id="IPR049453">
    <property type="entry name" value="Memb_transporter_dom"/>
</dbReference>
<protein>
    <recommendedName>
        <fullName evidence="8">Integral membrane bound transporter domain-containing protein</fullName>
    </recommendedName>
</protein>
<dbReference type="PANTHER" id="PTHR30509">
    <property type="entry name" value="P-HYDROXYBENZOIC ACID EFFLUX PUMP SUBUNIT-RELATED"/>
    <property type="match status" value="1"/>
</dbReference>
<name>A0A101XR65_9BACL</name>
<dbReference type="RefSeq" id="WP_067714964.1">
    <property type="nucleotide sequence ID" value="NZ_LPVJ01000029.1"/>
</dbReference>
<evidence type="ECO:0000256" key="4">
    <source>
        <dbReference type="ARBA" id="ARBA00022989"/>
    </source>
</evidence>